<evidence type="ECO:0000256" key="6">
    <source>
        <dbReference type="SAM" id="MobiDB-lite"/>
    </source>
</evidence>
<organism evidence="9 10">
    <name type="scientific">Laodelphax striatellus</name>
    <name type="common">Small brown planthopper</name>
    <name type="synonym">Delphax striatella</name>
    <dbReference type="NCBI Taxonomy" id="195883"/>
    <lineage>
        <taxon>Eukaryota</taxon>
        <taxon>Metazoa</taxon>
        <taxon>Ecdysozoa</taxon>
        <taxon>Arthropoda</taxon>
        <taxon>Hexapoda</taxon>
        <taxon>Insecta</taxon>
        <taxon>Pterygota</taxon>
        <taxon>Neoptera</taxon>
        <taxon>Paraneoptera</taxon>
        <taxon>Hemiptera</taxon>
        <taxon>Auchenorrhyncha</taxon>
        <taxon>Fulgoroidea</taxon>
        <taxon>Delphacidae</taxon>
        <taxon>Criomorphinae</taxon>
        <taxon>Laodelphax</taxon>
    </lineage>
</organism>
<dbReference type="EMBL" id="QKKF02007188">
    <property type="protein sequence ID" value="RZF46087.1"/>
    <property type="molecule type" value="Genomic_DNA"/>
</dbReference>
<feature type="transmembrane region" description="Helical" evidence="7">
    <location>
        <begin position="350"/>
        <end position="375"/>
    </location>
</feature>
<feature type="compositionally biased region" description="Acidic residues" evidence="6">
    <location>
        <begin position="181"/>
        <end position="190"/>
    </location>
</feature>
<evidence type="ECO:0000313" key="10">
    <source>
        <dbReference type="Proteomes" id="UP000291343"/>
    </source>
</evidence>
<comment type="subcellular location">
    <subcellularLocation>
        <location evidence="1">Membrane</location>
        <topology evidence="1">Multi-pass membrane protein</topology>
    </subcellularLocation>
</comment>
<feature type="domain" description="Major facilitator superfamily associated" evidence="8">
    <location>
        <begin position="12"/>
        <end position="590"/>
    </location>
</feature>
<dbReference type="InParanoid" id="A0A482XK98"/>
<evidence type="ECO:0000256" key="7">
    <source>
        <dbReference type="SAM" id="Phobius"/>
    </source>
</evidence>
<dbReference type="PROSITE" id="PS51257">
    <property type="entry name" value="PROKAR_LIPOPROTEIN"/>
    <property type="match status" value="1"/>
</dbReference>
<name>A0A482XK98_LAOST</name>
<feature type="transmembrane region" description="Helical" evidence="7">
    <location>
        <begin position="422"/>
        <end position="445"/>
    </location>
</feature>
<dbReference type="Pfam" id="PF12832">
    <property type="entry name" value="MFS_1_like"/>
    <property type="match status" value="1"/>
</dbReference>
<sequence length="658" mass="72474">MTEEKKEAGVALISLKCVLFLFFGGLGCILAFLPLHMRDVGLTGDESRIVSIVTPCVAIIGPLIFGPLADRWGAGSGGTQYSQHMRGLLAFCLILGAVAYSALLAVPTVSRLQQRNPELSFRCNEHGAFVAQEKCQETPCHDWPRDNIGSIFLTHCRYDDCIGDRNKSDFFTVTTPYTVPDNDDDDDDNEGSGSTLTSETSTSSKKILGEIVADNPHLCFTKDERTICHVYTNSTKQLTLNVTLTTTPDTYLYDPEWCRYPLGGKVRCPILEKYESCNVVCDLSEPFSRADSILLPAKCQKTIGNDQLTFWSYLAIRSIADIFPTTTLALLDSCLITATRDSPGLLGPQLAVAAAGLAVFPIISLFFSNLTSLFFEVTLSAYASPILMFAILSLVAALIVIFDKSMPLSPVDYWLHSGSSYFNFKGGGGEITVILFILVLLGTFWSSLDSYLPWYLVLELEGNDLLLALTFAAGALPSLPFLWFAETIVFYCGHSNLFITAFTFYIIRYTGLLFFSNPWWILLCEGLEVFTLSIMWASAILYIRQVIPRHLTTVGQSLAVIAHFCLGRSIGAVLGGILSQNDSLIQVYRVCAVVAAFVASAYFIIYYCCMKPKCLKPPTRGYRNPHNAMQGSNANGTYTPLKVYNKGDKGSNNQASRY</sequence>
<reference evidence="9 10" key="1">
    <citation type="journal article" date="2017" name="Gigascience">
        <title>Genome sequence of the small brown planthopper, Laodelphax striatellus.</title>
        <authorList>
            <person name="Zhu J."/>
            <person name="Jiang F."/>
            <person name="Wang X."/>
            <person name="Yang P."/>
            <person name="Bao Y."/>
            <person name="Zhao W."/>
            <person name="Wang W."/>
            <person name="Lu H."/>
            <person name="Wang Q."/>
            <person name="Cui N."/>
            <person name="Li J."/>
            <person name="Chen X."/>
            <person name="Luo L."/>
            <person name="Yu J."/>
            <person name="Kang L."/>
            <person name="Cui F."/>
        </authorList>
    </citation>
    <scope>NUCLEOTIDE SEQUENCE [LARGE SCALE GENOMIC DNA]</scope>
    <source>
        <strain evidence="9">Lst14</strain>
    </source>
</reference>
<feature type="transmembrane region" description="Helical" evidence="7">
    <location>
        <begin position="519"/>
        <end position="543"/>
    </location>
</feature>
<feature type="transmembrane region" description="Helical" evidence="7">
    <location>
        <begin position="49"/>
        <end position="68"/>
    </location>
</feature>
<feature type="transmembrane region" description="Helical" evidence="7">
    <location>
        <begin position="488"/>
        <end position="507"/>
    </location>
</feature>
<comment type="caution">
    <text evidence="9">The sequence shown here is derived from an EMBL/GenBank/DDBJ whole genome shotgun (WGS) entry which is preliminary data.</text>
</comment>
<dbReference type="GO" id="GO:0016020">
    <property type="term" value="C:membrane"/>
    <property type="evidence" value="ECO:0007669"/>
    <property type="project" value="UniProtKB-SubCell"/>
</dbReference>
<dbReference type="AlphaFoldDB" id="A0A482XK98"/>
<dbReference type="PANTHER" id="PTHR16172:SF27">
    <property type="entry name" value="FI19426P1"/>
    <property type="match status" value="1"/>
</dbReference>
<accession>A0A482XK98</accession>
<dbReference type="InterPro" id="IPR036259">
    <property type="entry name" value="MFS_trans_sf"/>
</dbReference>
<dbReference type="FunCoup" id="A0A482XK98">
    <property type="interactions" value="50"/>
</dbReference>
<dbReference type="PANTHER" id="PTHR16172">
    <property type="entry name" value="MAJOR FACILITATOR SUPERFAMILY DOMAIN-CONTAINING PROTEIN 6-LIKE"/>
    <property type="match status" value="1"/>
</dbReference>
<evidence type="ECO:0000256" key="5">
    <source>
        <dbReference type="ARBA" id="ARBA00023136"/>
    </source>
</evidence>
<dbReference type="Proteomes" id="UP000291343">
    <property type="component" value="Unassembled WGS sequence"/>
</dbReference>
<feature type="transmembrane region" description="Helical" evidence="7">
    <location>
        <begin position="381"/>
        <end position="402"/>
    </location>
</feature>
<dbReference type="OrthoDB" id="6414167at2759"/>
<keyword evidence="5 7" id="KW-0472">Membrane</keyword>
<feature type="transmembrane region" description="Helical" evidence="7">
    <location>
        <begin position="12"/>
        <end position="37"/>
    </location>
</feature>
<evidence type="ECO:0000256" key="2">
    <source>
        <dbReference type="ARBA" id="ARBA00005241"/>
    </source>
</evidence>
<feature type="transmembrane region" description="Helical" evidence="7">
    <location>
        <begin position="465"/>
        <end position="483"/>
    </location>
</feature>
<comment type="similarity">
    <text evidence="2">Belongs to the major facilitator superfamily. MFSD6 family.</text>
</comment>
<keyword evidence="3 7" id="KW-0812">Transmembrane</keyword>
<evidence type="ECO:0000256" key="4">
    <source>
        <dbReference type="ARBA" id="ARBA00022989"/>
    </source>
</evidence>
<proteinExistence type="inferred from homology"/>
<keyword evidence="10" id="KW-1185">Reference proteome</keyword>
<dbReference type="InterPro" id="IPR051717">
    <property type="entry name" value="MFS_MFSD6"/>
</dbReference>
<feature type="region of interest" description="Disordered" evidence="6">
    <location>
        <begin position="176"/>
        <end position="201"/>
    </location>
</feature>
<dbReference type="SUPFAM" id="SSF103473">
    <property type="entry name" value="MFS general substrate transporter"/>
    <property type="match status" value="1"/>
</dbReference>
<evidence type="ECO:0000256" key="3">
    <source>
        <dbReference type="ARBA" id="ARBA00022692"/>
    </source>
</evidence>
<gene>
    <name evidence="9" type="ORF">LSTR_LSTR004800</name>
</gene>
<feature type="transmembrane region" description="Helical" evidence="7">
    <location>
        <begin position="587"/>
        <end position="609"/>
    </location>
</feature>
<evidence type="ECO:0000259" key="8">
    <source>
        <dbReference type="Pfam" id="PF12832"/>
    </source>
</evidence>
<evidence type="ECO:0000313" key="9">
    <source>
        <dbReference type="EMBL" id="RZF46087.1"/>
    </source>
</evidence>
<feature type="compositionally biased region" description="Low complexity" evidence="6">
    <location>
        <begin position="191"/>
        <end position="201"/>
    </location>
</feature>
<dbReference type="Gene3D" id="1.20.1250.20">
    <property type="entry name" value="MFS general substrate transporter like domains"/>
    <property type="match status" value="2"/>
</dbReference>
<protein>
    <recommendedName>
        <fullName evidence="8">Major facilitator superfamily associated domain-containing protein</fullName>
    </recommendedName>
</protein>
<keyword evidence="4 7" id="KW-1133">Transmembrane helix</keyword>
<feature type="transmembrane region" description="Helical" evidence="7">
    <location>
        <begin position="88"/>
        <end position="106"/>
    </location>
</feature>
<dbReference type="InterPro" id="IPR024989">
    <property type="entry name" value="MFS_assoc_dom"/>
</dbReference>
<evidence type="ECO:0000256" key="1">
    <source>
        <dbReference type="ARBA" id="ARBA00004141"/>
    </source>
</evidence>